<protein>
    <submittedName>
        <fullName evidence="4">Uncharacterized protein</fullName>
    </submittedName>
</protein>
<feature type="region of interest" description="Disordered" evidence="1">
    <location>
        <begin position="346"/>
        <end position="414"/>
    </location>
</feature>
<dbReference type="Gene3D" id="2.30.29.30">
    <property type="entry name" value="Pleckstrin-homology domain (PH domain)/Phosphotyrosine-binding domain (PTB)"/>
    <property type="match status" value="1"/>
</dbReference>
<dbReference type="SUPFAM" id="SSF50729">
    <property type="entry name" value="PH domain-like"/>
    <property type="match status" value="1"/>
</dbReference>
<dbReference type="Pfam" id="PF00169">
    <property type="entry name" value="PH"/>
    <property type="match status" value="1"/>
</dbReference>
<dbReference type="EMBL" id="JADWDJ010000009">
    <property type="protein sequence ID" value="KAG5276196.1"/>
    <property type="molecule type" value="Genomic_DNA"/>
</dbReference>
<evidence type="ECO:0000313" key="4">
    <source>
        <dbReference type="EMBL" id="KAG5276196.1"/>
    </source>
</evidence>
<dbReference type="CDD" id="cd00160">
    <property type="entry name" value="RhoGEF"/>
    <property type="match status" value="1"/>
</dbReference>
<dbReference type="InterPro" id="IPR001849">
    <property type="entry name" value="PH_domain"/>
</dbReference>
<accession>A0AAV6GQT0</accession>
<feature type="compositionally biased region" description="Polar residues" evidence="1">
    <location>
        <begin position="362"/>
        <end position="375"/>
    </location>
</feature>
<feature type="domain" description="PH" evidence="2">
    <location>
        <begin position="669"/>
        <end position="782"/>
    </location>
</feature>
<evidence type="ECO:0000259" key="3">
    <source>
        <dbReference type="PROSITE" id="PS50010"/>
    </source>
</evidence>
<dbReference type="InterPro" id="IPR035899">
    <property type="entry name" value="DBL_dom_sf"/>
</dbReference>
<dbReference type="InterPro" id="IPR000219">
    <property type="entry name" value="DH_dom"/>
</dbReference>
<feature type="domain" description="DH" evidence="3">
    <location>
        <begin position="454"/>
        <end position="637"/>
    </location>
</feature>
<feature type="compositionally biased region" description="Pro residues" evidence="1">
    <location>
        <begin position="11"/>
        <end position="22"/>
    </location>
</feature>
<comment type="caution">
    <text evidence="4">The sequence shown here is derived from an EMBL/GenBank/DDBJ whole genome shotgun (WGS) entry which is preliminary data.</text>
</comment>
<reference evidence="4" key="1">
    <citation type="submission" date="2020-10" db="EMBL/GenBank/DDBJ databases">
        <title>Chromosome-scale genome assembly of the Allis shad, Alosa alosa.</title>
        <authorList>
            <person name="Margot Z."/>
            <person name="Christophe K."/>
            <person name="Cabau C."/>
            <person name="Louis A."/>
            <person name="Berthelot C."/>
            <person name="Parey E."/>
            <person name="Roest Crollius H."/>
            <person name="Montfort J."/>
            <person name="Robinson-Rechavi M."/>
            <person name="Bucao C."/>
            <person name="Bouchez O."/>
            <person name="Gislard M."/>
            <person name="Lluch J."/>
            <person name="Milhes M."/>
            <person name="Lampietro C."/>
            <person name="Lopez Roques C."/>
            <person name="Donnadieu C."/>
            <person name="Braasch I."/>
            <person name="Desvignes T."/>
            <person name="Postlethwait J."/>
            <person name="Bobe J."/>
            <person name="Guiguen Y."/>
        </authorList>
    </citation>
    <scope>NUCLEOTIDE SEQUENCE</scope>
    <source>
        <strain evidence="4">M-15738</strain>
        <tissue evidence="4">Blood</tissue>
    </source>
</reference>
<feature type="compositionally biased region" description="Polar residues" evidence="1">
    <location>
        <begin position="65"/>
        <end position="86"/>
    </location>
</feature>
<dbReference type="SMART" id="SM00233">
    <property type="entry name" value="PH"/>
    <property type="match status" value="1"/>
</dbReference>
<organism evidence="4 5">
    <name type="scientific">Alosa alosa</name>
    <name type="common">allis shad</name>
    <dbReference type="NCBI Taxonomy" id="278164"/>
    <lineage>
        <taxon>Eukaryota</taxon>
        <taxon>Metazoa</taxon>
        <taxon>Chordata</taxon>
        <taxon>Craniata</taxon>
        <taxon>Vertebrata</taxon>
        <taxon>Euteleostomi</taxon>
        <taxon>Actinopterygii</taxon>
        <taxon>Neopterygii</taxon>
        <taxon>Teleostei</taxon>
        <taxon>Clupei</taxon>
        <taxon>Clupeiformes</taxon>
        <taxon>Clupeoidei</taxon>
        <taxon>Clupeidae</taxon>
        <taxon>Alosa</taxon>
    </lineage>
</organism>
<dbReference type="PROSITE" id="PS50010">
    <property type="entry name" value="DH_2"/>
    <property type="match status" value="1"/>
</dbReference>
<dbReference type="Pfam" id="PF00621">
    <property type="entry name" value="RhoGEF"/>
    <property type="match status" value="1"/>
</dbReference>
<dbReference type="GO" id="GO:0005085">
    <property type="term" value="F:guanyl-nucleotide exchange factor activity"/>
    <property type="evidence" value="ECO:0007669"/>
    <property type="project" value="InterPro"/>
</dbReference>
<proteinExistence type="predicted"/>
<dbReference type="PROSITE" id="PS50003">
    <property type="entry name" value="PH_DOMAIN"/>
    <property type="match status" value="1"/>
</dbReference>
<dbReference type="PANTHER" id="PTHR12845:SF10">
    <property type="entry name" value="EPHEXIN-1-LIKE"/>
    <property type="match status" value="1"/>
</dbReference>
<feature type="non-terminal residue" evidence="4">
    <location>
        <position position="792"/>
    </location>
</feature>
<dbReference type="InterPro" id="IPR047271">
    <property type="entry name" value="Ephexin-like"/>
</dbReference>
<dbReference type="SUPFAM" id="SSF48065">
    <property type="entry name" value="DBL homology domain (DH-domain)"/>
    <property type="match status" value="1"/>
</dbReference>
<evidence type="ECO:0000313" key="5">
    <source>
        <dbReference type="Proteomes" id="UP000823561"/>
    </source>
</evidence>
<gene>
    <name evidence="4" type="ORF">AALO_G00129080</name>
</gene>
<dbReference type="Proteomes" id="UP000823561">
    <property type="component" value="Chromosome 9"/>
</dbReference>
<feature type="region of interest" description="Disordered" evidence="1">
    <location>
        <begin position="1"/>
        <end position="117"/>
    </location>
</feature>
<feature type="compositionally biased region" description="Basic residues" evidence="1">
    <location>
        <begin position="94"/>
        <end position="103"/>
    </location>
</feature>
<name>A0AAV6GQT0_9TELE</name>
<sequence length="792" mass="89423">MSTNSNINKPTVPPRPQVPPKPDLWGAQWRRSTDVILRTEAGEEGAQDRKRQLAKHKSLPAVVNGSPTLNQSADLNPGQANAQETPASPVRVRPVPKPRRRRTAQNSLSLSGSSVDREMSILESQSTGSSTYNPSETTATQFTCHSSCPCACHRTPESIPKPDAHKLPYMPPAPEDYTTHLEYWHIVQPEKRRPSRTPPSIPLPCLPLLEVPEPLLPTTGESEEPEILEAVYMEVASDGEEHSSPITSNPTESTIQPVEIPTFQNGNTRSSPCPGRKSLPSMMNMNCKITDKIHPDHQDMGLICDVLLGEIPQKVYQHCQEKQDTDPEKPKGKRKKLSPLELLLSPFQSKHQAKRAADQKDSTTTCDIQTSSKQDSLQEHSPKEISVSNPDKKPGAKENTWLSSSEEETEGCKLDDSKIVPSRGRLPTLEGLWQERSIVKKKGILSQLSKEQLLLQESLFEVVTTEHTYLKSLDVVVEHFLESPELNQVLEPRDRKSLFSGISRIRQMSQNFLQDMKEELNSNLFCDTCKVIQRYATGPFGAYVDYIRNMPYQEQTLHHLEQRSPQIIGILRKLQEDPRCNRLSLKSYLVLPFQRITRLKILVEAILKKTEPGSQGQASAERALKGVSKIVEACNREVGKMKQMEEMVRIANKTEFECKALPLVSSSRWLLKQGELAQLSAKENIFGQRKLFPIYLFLFNDLLLLTTRKGPDRFVVRDHAHRSLVEINSVEDDENPEGCERDRTFQLALLKNQRGSTSHLLLQAPSQTEKASWMGMLTKRKEGDEEIYEEWG</sequence>
<feature type="compositionally biased region" description="Polar residues" evidence="1">
    <location>
        <begin position="104"/>
        <end position="114"/>
    </location>
</feature>
<keyword evidence="5" id="KW-1185">Reference proteome</keyword>
<evidence type="ECO:0000259" key="2">
    <source>
        <dbReference type="PROSITE" id="PS50003"/>
    </source>
</evidence>
<dbReference type="PANTHER" id="PTHR12845">
    <property type="entry name" value="GUANINE NUCLEOTIDE EXCHANGE FACTOR"/>
    <property type="match status" value="1"/>
</dbReference>
<dbReference type="AlphaFoldDB" id="A0AAV6GQT0"/>
<dbReference type="Gene3D" id="1.20.900.10">
    <property type="entry name" value="Dbl homology (DH) domain"/>
    <property type="match status" value="1"/>
</dbReference>
<evidence type="ECO:0000256" key="1">
    <source>
        <dbReference type="SAM" id="MobiDB-lite"/>
    </source>
</evidence>
<dbReference type="SMART" id="SM00325">
    <property type="entry name" value="RhoGEF"/>
    <property type="match status" value="1"/>
</dbReference>
<dbReference type="InterPro" id="IPR011993">
    <property type="entry name" value="PH-like_dom_sf"/>
</dbReference>